<dbReference type="InterPro" id="IPR014344">
    <property type="entry name" value="XrtA_polysacc_deacetyl"/>
</dbReference>
<accession>A0A8E6EYC6</accession>
<dbReference type="KEGG" id="tsph:KIH39_01095"/>
<sequence>MVPGIEVNQNIVFSFDVEEHYRIEAAANCSTKEETRQLYADRMVRSTRTLLDLLAEQNRKATFFVVGQIAESHPNLIREIVSGGHELASHSYAHTSIRRLEAKSFREDLRKSKQALEQVGGCSVVGFRAPTFSVIRPTNWALDVLAEEGFLYDSSIYPVHHDRYGVPEAPREPFLAKGPKEKILELPPVTWRKFGQNLPVAGGGYFRLFPLAFMRRGIAQTLAQTPSLAMLYFHPWEFDSQQPKLALGRISRWRTYVGIKKSIPRLRKLLNRYPGRRAIDVVNDLLQSSASLKQFQI</sequence>
<name>A0A8E6EYC6_9BACT</name>
<dbReference type="SUPFAM" id="SSF88713">
    <property type="entry name" value="Glycoside hydrolase/deacetylase"/>
    <property type="match status" value="1"/>
</dbReference>
<dbReference type="InterPro" id="IPR002509">
    <property type="entry name" value="NODB_dom"/>
</dbReference>
<evidence type="ECO:0000313" key="2">
    <source>
        <dbReference type="EMBL" id="QVL32543.1"/>
    </source>
</evidence>
<protein>
    <submittedName>
        <fullName evidence="2">Polysaccharide deacetylase family protein</fullName>
    </submittedName>
</protein>
<dbReference type="GO" id="GO:0005975">
    <property type="term" value="P:carbohydrate metabolic process"/>
    <property type="evidence" value="ECO:0007669"/>
    <property type="project" value="InterPro"/>
</dbReference>
<dbReference type="Proteomes" id="UP000676194">
    <property type="component" value="Chromosome"/>
</dbReference>
<dbReference type="PROSITE" id="PS51677">
    <property type="entry name" value="NODB"/>
    <property type="match status" value="1"/>
</dbReference>
<organism evidence="2 3">
    <name type="scientific">Telmatocola sphagniphila</name>
    <dbReference type="NCBI Taxonomy" id="1123043"/>
    <lineage>
        <taxon>Bacteria</taxon>
        <taxon>Pseudomonadati</taxon>
        <taxon>Planctomycetota</taxon>
        <taxon>Planctomycetia</taxon>
        <taxon>Gemmatales</taxon>
        <taxon>Gemmataceae</taxon>
    </lineage>
</organism>
<dbReference type="AlphaFoldDB" id="A0A8E6EYC6"/>
<dbReference type="Pfam" id="PF01522">
    <property type="entry name" value="Polysacc_deac_1"/>
    <property type="match status" value="1"/>
</dbReference>
<dbReference type="PANTHER" id="PTHR47561">
    <property type="entry name" value="POLYSACCHARIDE DEACETYLASE FAMILY PROTEIN (AFU_ORTHOLOGUE AFUA_6G05030)"/>
    <property type="match status" value="1"/>
</dbReference>
<dbReference type="Gene3D" id="3.20.20.370">
    <property type="entry name" value="Glycoside hydrolase/deacetylase"/>
    <property type="match status" value="1"/>
</dbReference>
<dbReference type="GO" id="GO:0016810">
    <property type="term" value="F:hydrolase activity, acting on carbon-nitrogen (but not peptide) bonds"/>
    <property type="evidence" value="ECO:0007669"/>
    <property type="project" value="InterPro"/>
</dbReference>
<dbReference type="RefSeq" id="WP_213497435.1">
    <property type="nucleotide sequence ID" value="NZ_CP074694.1"/>
</dbReference>
<dbReference type="EMBL" id="CP074694">
    <property type="protein sequence ID" value="QVL32543.1"/>
    <property type="molecule type" value="Genomic_DNA"/>
</dbReference>
<keyword evidence="3" id="KW-1185">Reference proteome</keyword>
<dbReference type="InterPro" id="IPR045235">
    <property type="entry name" value="PuuE_HpPgdA-like"/>
</dbReference>
<dbReference type="InterPro" id="IPR011330">
    <property type="entry name" value="Glyco_hydro/deAcase_b/a-brl"/>
</dbReference>
<dbReference type="Pfam" id="PF11959">
    <property type="entry name" value="DUF3473"/>
    <property type="match status" value="1"/>
</dbReference>
<feature type="domain" description="NodB homology" evidence="1">
    <location>
        <begin position="30"/>
        <end position="297"/>
    </location>
</feature>
<evidence type="ECO:0000259" key="1">
    <source>
        <dbReference type="PROSITE" id="PS51677"/>
    </source>
</evidence>
<evidence type="ECO:0000313" key="3">
    <source>
        <dbReference type="Proteomes" id="UP000676194"/>
    </source>
</evidence>
<gene>
    <name evidence="2" type="ORF">KIH39_01095</name>
</gene>
<dbReference type="CDD" id="cd10941">
    <property type="entry name" value="CE4_PuuE_HpPgdA_like_2"/>
    <property type="match status" value="1"/>
</dbReference>
<dbReference type="InterPro" id="IPR022560">
    <property type="entry name" value="DUF3473"/>
</dbReference>
<proteinExistence type="predicted"/>
<reference evidence="2" key="1">
    <citation type="submission" date="2021-05" db="EMBL/GenBank/DDBJ databases">
        <title>Complete genome sequence of the cellulolytic planctomycete Telmatocola sphagniphila SP2T and characterization of the first cellulase from planctomycetes.</title>
        <authorList>
            <person name="Rakitin A.L."/>
            <person name="Beletsky A.V."/>
            <person name="Naumoff D.G."/>
            <person name="Kulichevskaya I.S."/>
            <person name="Mardanov A.V."/>
            <person name="Ravin N.V."/>
            <person name="Dedysh S.N."/>
        </authorList>
    </citation>
    <scope>NUCLEOTIDE SEQUENCE</scope>
    <source>
        <strain evidence="2">SP2T</strain>
    </source>
</reference>
<dbReference type="NCBIfam" id="TIGR03006">
    <property type="entry name" value="pepcterm_polyde"/>
    <property type="match status" value="1"/>
</dbReference>
<dbReference type="PANTHER" id="PTHR47561:SF1">
    <property type="entry name" value="POLYSACCHARIDE DEACETYLASE FAMILY PROTEIN (AFU_ORTHOLOGUE AFUA_6G05030)"/>
    <property type="match status" value="1"/>
</dbReference>